<feature type="region of interest" description="Disordered" evidence="1">
    <location>
        <begin position="1"/>
        <end position="85"/>
    </location>
</feature>
<sequence>EEQDLTAVIVPPPIPHIQQPTRQTPTMGSSRNAVPDAWEDDWETQADKQEAQPTQEAPPPAPMTKAERRAQHAETNRKLWESADNRETFHFVEATSNVPLASTFKPQVKVLSRKPPPTMARRVDPVTGAISQLSVRDDDDDDEAGGRAKAVQLTPEEIRARQQREREEKQKRYDEARAKIFGESNPSSGATSPAGAGTVTPPRPDARGGQRGGRGRGRGRGGGGPSRQQHQHQQQQDDGGRRPGSRPETPRSGAETRELYDPNFAPKPGFALQRRGDGSAPQSGRNSPKDLQEQPRPAIRAPRGPDGSGRGGFGFARRGSKEA</sequence>
<feature type="compositionally biased region" description="Basic and acidic residues" evidence="1">
    <location>
        <begin position="65"/>
        <end position="85"/>
    </location>
</feature>
<feature type="non-terminal residue" evidence="4">
    <location>
        <position position="1"/>
    </location>
</feature>
<dbReference type="PROSITE" id="PS51938">
    <property type="entry name" value="SUZ_C"/>
    <property type="match status" value="1"/>
</dbReference>
<dbReference type="PROSITE" id="PS51673">
    <property type="entry name" value="SUZ"/>
    <property type="match status" value="1"/>
</dbReference>
<dbReference type="STRING" id="100787.A0A0G4M573"/>
<feature type="domain" description="SUZ-C" evidence="3">
    <location>
        <begin position="266"/>
        <end position="317"/>
    </location>
</feature>
<gene>
    <name evidence="4" type="ORF">BN1708_015614</name>
</gene>
<feature type="region of interest" description="Disordered" evidence="1">
    <location>
        <begin position="109"/>
        <end position="323"/>
    </location>
</feature>
<feature type="domain" description="SUZ" evidence="2">
    <location>
        <begin position="97"/>
        <end position="185"/>
    </location>
</feature>
<dbReference type="Proteomes" id="UP000044602">
    <property type="component" value="Unassembled WGS sequence"/>
</dbReference>
<evidence type="ECO:0000259" key="3">
    <source>
        <dbReference type="PROSITE" id="PS51938"/>
    </source>
</evidence>
<reference evidence="4 5" key="1">
    <citation type="submission" date="2015-05" db="EMBL/GenBank/DDBJ databases">
        <authorList>
            <person name="Wang D.B."/>
            <person name="Wang M."/>
        </authorList>
    </citation>
    <scope>NUCLEOTIDE SEQUENCE [LARGE SCALE GENOMIC DNA]</scope>
    <source>
        <strain evidence="4">VL1</strain>
    </source>
</reference>
<evidence type="ECO:0000256" key="1">
    <source>
        <dbReference type="SAM" id="MobiDB-lite"/>
    </source>
</evidence>
<feature type="compositionally biased region" description="Low complexity" evidence="1">
    <location>
        <begin position="226"/>
        <end position="237"/>
    </location>
</feature>
<feature type="compositionally biased region" description="Low complexity" evidence="1">
    <location>
        <begin position="16"/>
        <end position="26"/>
    </location>
</feature>
<protein>
    <submittedName>
        <fullName evidence="4">Uncharacterized protein</fullName>
    </submittedName>
</protein>
<accession>A0A0G4M573</accession>
<dbReference type="InterPro" id="IPR024771">
    <property type="entry name" value="SUZ"/>
</dbReference>
<dbReference type="InterPro" id="IPR024642">
    <property type="entry name" value="SUZ-C"/>
</dbReference>
<organism evidence="4 5">
    <name type="scientific">Verticillium longisporum</name>
    <name type="common">Verticillium dahliae var. longisporum</name>
    <dbReference type="NCBI Taxonomy" id="100787"/>
    <lineage>
        <taxon>Eukaryota</taxon>
        <taxon>Fungi</taxon>
        <taxon>Dikarya</taxon>
        <taxon>Ascomycota</taxon>
        <taxon>Pezizomycotina</taxon>
        <taxon>Sordariomycetes</taxon>
        <taxon>Hypocreomycetidae</taxon>
        <taxon>Glomerellales</taxon>
        <taxon>Plectosphaerellaceae</taxon>
        <taxon>Verticillium</taxon>
    </lineage>
</organism>
<proteinExistence type="predicted"/>
<feature type="compositionally biased region" description="Basic and acidic residues" evidence="1">
    <location>
        <begin position="156"/>
        <end position="180"/>
    </location>
</feature>
<evidence type="ECO:0000313" key="4">
    <source>
        <dbReference type="EMBL" id="CRK29423.1"/>
    </source>
</evidence>
<keyword evidence="5" id="KW-1185">Reference proteome</keyword>
<name>A0A0G4M573_VERLO</name>
<dbReference type="EMBL" id="CVQH01021173">
    <property type="protein sequence ID" value="CRK29423.1"/>
    <property type="molecule type" value="Genomic_DNA"/>
</dbReference>
<evidence type="ECO:0000259" key="2">
    <source>
        <dbReference type="PROSITE" id="PS51673"/>
    </source>
</evidence>
<evidence type="ECO:0000313" key="5">
    <source>
        <dbReference type="Proteomes" id="UP000044602"/>
    </source>
</evidence>
<dbReference type="AlphaFoldDB" id="A0A0G4M573"/>